<name>A0A8J2ML26_COTCN</name>
<dbReference type="EMBL" id="CAJNRD030001120">
    <property type="protein sequence ID" value="CAG5093207.1"/>
    <property type="molecule type" value="Genomic_DNA"/>
</dbReference>
<accession>A0A8J2ML26</accession>
<dbReference type="OrthoDB" id="7550384at2759"/>
<sequence length="581" mass="66801">MRVYVLVKDKKQQYCVHKKRHISIEKKRDQICDKKIKIICEHTNRTNLHDICKKLNLNEPQIILSKIILSESPKSTPFVHLNPNGDFNDSDKLLNTKNVSSDLYEISNDLFENIDPANISYQIRNGDLDDFLTDMNTTGIGHELIIETETAQDIHDYSFDNEQESFTYENNLQPGNGINTDDIEYRNTIETNEIQLENTYDKNTQRKLQIDYSSDSESKDSDSSYEPVESDQSIENEDYLVADVTDEENLDDENTGSGNFDETNNVSQNTSTSTLNCSLNVPGHAGWDDSDVEAELTTKKGNQKKDTCCFCEKEYFKIARHLEMVHSTEPEVKSFVKLKKKCAERLNEIAILRKRGNHMYNMKQGRKANGKPGLLKVARCPNKASKKRGGNYAVCCKCKGWYTKTNLRHHYRVCQDGAHSSKGILAKARRIQGQIHQRASDAMRHKIIPYMKLTEHVKLIRYDLMIILFGNEECTKYKKRNLAQMIRAKLSLLARFLVVMKEADSTISDFASIYNPAHYYKVIETINKFAGLDEETGYFKVPYRASEITTNINKIGQILINECIINKENEKKEDVQNFLSL</sequence>
<organism evidence="2 3">
    <name type="scientific">Cotesia congregata</name>
    <name type="common">Parasitoid wasp</name>
    <name type="synonym">Apanteles congregatus</name>
    <dbReference type="NCBI Taxonomy" id="51543"/>
    <lineage>
        <taxon>Eukaryota</taxon>
        <taxon>Metazoa</taxon>
        <taxon>Ecdysozoa</taxon>
        <taxon>Arthropoda</taxon>
        <taxon>Hexapoda</taxon>
        <taxon>Insecta</taxon>
        <taxon>Pterygota</taxon>
        <taxon>Neoptera</taxon>
        <taxon>Endopterygota</taxon>
        <taxon>Hymenoptera</taxon>
        <taxon>Apocrita</taxon>
        <taxon>Ichneumonoidea</taxon>
        <taxon>Braconidae</taxon>
        <taxon>Microgastrinae</taxon>
        <taxon>Cotesia</taxon>
    </lineage>
</organism>
<comment type="caution">
    <text evidence="2">The sequence shown here is derived from an EMBL/GenBank/DDBJ whole genome shotgun (WGS) entry which is preliminary data.</text>
</comment>
<dbReference type="AlphaFoldDB" id="A0A8J2ML26"/>
<proteinExistence type="predicted"/>
<protein>
    <submittedName>
        <fullName evidence="2">Uncharacterized protein</fullName>
    </submittedName>
</protein>
<dbReference type="PANTHER" id="PTHR33480">
    <property type="entry name" value="SET DOMAIN-CONTAINING PROTEIN-RELATED"/>
    <property type="match status" value="1"/>
</dbReference>
<dbReference type="PANTHER" id="PTHR33480:SF1">
    <property type="entry name" value="TYR RECOMBINASE DOMAIN-CONTAINING PROTEIN"/>
    <property type="match status" value="1"/>
</dbReference>
<feature type="region of interest" description="Disordered" evidence="1">
    <location>
        <begin position="249"/>
        <end position="273"/>
    </location>
</feature>
<evidence type="ECO:0000313" key="2">
    <source>
        <dbReference type="EMBL" id="CAG5093207.1"/>
    </source>
</evidence>
<feature type="region of interest" description="Disordered" evidence="1">
    <location>
        <begin position="205"/>
        <end position="235"/>
    </location>
</feature>
<evidence type="ECO:0000256" key="1">
    <source>
        <dbReference type="SAM" id="MobiDB-lite"/>
    </source>
</evidence>
<reference evidence="2" key="1">
    <citation type="submission" date="2021-04" db="EMBL/GenBank/DDBJ databases">
        <authorList>
            <person name="Chebbi M.A.C M."/>
        </authorList>
    </citation>
    <scope>NUCLEOTIDE SEQUENCE</scope>
</reference>
<feature type="compositionally biased region" description="Low complexity" evidence="1">
    <location>
        <begin position="263"/>
        <end position="273"/>
    </location>
</feature>
<dbReference type="Proteomes" id="UP000786811">
    <property type="component" value="Unassembled WGS sequence"/>
</dbReference>
<evidence type="ECO:0000313" key="3">
    <source>
        <dbReference type="Proteomes" id="UP000786811"/>
    </source>
</evidence>
<gene>
    <name evidence="2" type="ORF">HICCMSTLAB_LOCUS6668</name>
</gene>
<keyword evidence="3" id="KW-1185">Reference proteome</keyword>